<dbReference type="GO" id="GO:0047804">
    <property type="term" value="F:cysteine-S-conjugate beta-lyase activity"/>
    <property type="evidence" value="ECO:0007669"/>
    <property type="project" value="InterPro"/>
</dbReference>
<dbReference type="GO" id="GO:0030170">
    <property type="term" value="F:pyridoxal phosphate binding"/>
    <property type="evidence" value="ECO:0007669"/>
    <property type="project" value="InterPro"/>
</dbReference>
<protein>
    <submittedName>
        <fullName evidence="6">Cystathionine beta-lyase metC</fullName>
        <ecNumber evidence="6">4.4.1.8</ecNumber>
    </submittedName>
</protein>
<dbReference type="InterPro" id="IPR015424">
    <property type="entry name" value="PyrdxlP-dep_Trfase"/>
</dbReference>
<evidence type="ECO:0000256" key="4">
    <source>
        <dbReference type="ARBA" id="ARBA00023239"/>
    </source>
</evidence>
<evidence type="ECO:0000256" key="3">
    <source>
        <dbReference type="ARBA" id="ARBA00022898"/>
    </source>
</evidence>
<dbReference type="AlphaFoldDB" id="A0A4U9TMW9"/>
<dbReference type="Gene3D" id="3.90.1150.10">
    <property type="entry name" value="Aspartate Aminotransferase, domain 1"/>
    <property type="match status" value="1"/>
</dbReference>
<evidence type="ECO:0000256" key="2">
    <source>
        <dbReference type="ARBA" id="ARBA00009077"/>
    </source>
</evidence>
<dbReference type="GO" id="GO:0019346">
    <property type="term" value="P:transsulfuration"/>
    <property type="evidence" value="ECO:0007669"/>
    <property type="project" value="InterPro"/>
</dbReference>
<dbReference type="PANTHER" id="PTHR43500:SF1">
    <property type="entry name" value="CYSTATHIONINE BETA-LYASE-RELATED"/>
    <property type="match status" value="1"/>
</dbReference>
<reference evidence="6" key="1">
    <citation type="submission" date="2019-05" db="EMBL/GenBank/DDBJ databases">
        <authorList>
            <consortium name="Pathogen Informatics"/>
        </authorList>
    </citation>
    <scope>NUCLEOTIDE SEQUENCE [LARGE SCALE GENOMIC DNA]</scope>
    <source>
        <strain evidence="6">NCTC12965</strain>
    </source>
</reference>
<evidence type="ECO:0000256" key="1">
    <source>
        <dbReference type="ARBA" id="ARBA00001933"/>
    </source>
</evidence>
<keyword evidence="3 5" id="KW-0663">Pyridoxal phosphate</keyword>
<dbReference type="PANTHER" id="PTHR43500">
    <property type="entry name" value="CYSTATHIONINE BETA-LYASE-RELATED"/>
    <property type="match status" value="1"/>
</dbReference>
<comment type="similarity">
    <text evidence="2 5">Belongs to the trans-sulfuration enzymes family.</text>
</comment>
<accession>A0A4U9TMW9</accession>
<dbReference type="InterPro" id="IPR006233">
    <property type="entry name" value="Cys_b_lyase_bac"/>
</dbReference>
<dbReference type="GO" id="GO:0019450">
    <property type="term" value="P:L-cysteine catabolic process to pyruvate"/>
    <property type="evidence" value="ECO:0007669"/>
    <property type="project" value="TreeGrafter"/>
</dbReference>
<dbReference type="InterPro" id="IPR015422">
    <property type="entry name" value="PyrdxlP-dep_Trfase_small"/>
</dbReference>
<comment type="cofactor">
    <cofactor evidence="1 5">
        <name>pyridoxal 5'-phosphate</name>
        <dbReference type="ChEBI" id="CHEBI:597326"/>
    </cofactor>
</comment>
<proteinExistence type="inferred from homology"/>
<dbReference type="EC" id="4.4.1.8" evidence="6"/>
<organism evidence="6">
    <name type="scientific">Serratia fonticola</name>
    <dbReference type="NCBI Taxonomy" id="47917"/>
    <lineage>
        <taxon>Bacteria</taxon>
        <taxon>Pseudomonadati</taxon>
        <taxon>Pseudomonadota</taxon>
        <taxon>Gammaproteobacteria</taxon>
        <taxon>Enterobacterales</taxon>
        <taxon>Yersiniaceae</taxon>
        <taxon>Serratia</taxon>
    </lineage>
</organism>
<name>A0A4U9TMW9_SERFO</name>
<keyword evidence="4 6" id="KW-0456">Lyase</keyword>
<gene>
    <name evidence="6" type="primary">metC_1</name>
    <name evidence="6" type="ORF">NCTC12965_01109</name>
</gene>
<dbReference type="Pfam" id="PF01053">
    <property type="entry name" value="Cys_Met_Meta_PP"/>
    <property type="match status" value="1"/>
</dbReference>
<evidence type="ECO:0000256" key="5">
    <source>
        <dbReference type="RuleBase" id="RU362118"/>
    </source>
</evidence>
<sequence length="82" mass="9333">MLKARLTNEQVAHYLDHFEHFSMAYSWGGFESLILANQPEELNEIRPAAKVDFTGTLVRVHIGFENIDDLIADLEAGFARLK</sequence>
<dbReference type="SUPFAM" id="SSF53383">
    <property type="entry name" value="PLP-dependent transferases"/>
    <property type="match status" value="1"/>
</dbReference>
<dbReference type="EMBL" id="CABEEZ010000021">
    <property type="protein sequence ID" value="VTR20753.1"/>
    <property type="molecule type" value="Genomic_DNA"/>
</dbReference>
<evidence type="ECO:0000313" key="6">
    <source>
        <dbReference type="EMBL" id="VTR20753.1"/>
    </source>
</evidence>
<dbReference type="InterPro" id="IPR000277">
    <property type="entry name" value="Cys/Met-Metab_PyrdxlP-dep_enz"/>
</dbReference>